<accession>A0ABR9VUM6</accession>
<dbReference type="SUPFAM" id="SSF54534">
    <property type="entry name" value="FKBP-like"/>
    <property type="match status" value="1"/>
</dbReference>
<evidence type="ECO:0000256" key="2">
    <source>
        <dbReference type="ARBA" id="ARBA00013194"/>
    </source>
</evidence>
<dbReference type="InterPro" id="IPR050245">
    <property type="entry name" value="PrsA_foldase"/>
</dbReference>
<evidence type="ECO:0000313" key="9">
    <source>
        <dbReference type="Proteomes" id="UP000658720"/>
    </source>
</evidence>
<comment type="caution">
    <text evidence="8">The sequence shown here is derived from an EMBL/GenBank/DDBJ whole genome shotgun (WGS) entry which is preliminary data.</text>
</comment>
<evidence type="ECO:0000313" key="8">
    <source>
        <dbReference type="EMBL" id="MBE9255061.1"/>
    </source>
</evidence>
<dbReference type="GO" id="GO:0016853">
    <property type="term" value="F:isomerase activity"/>
    <property type="evidence" value="ECO:0007669"/>
    <property type="project" value="UniProtKB-KW"/>
</dbReference>
<dbReference type="Pfam" id="PF00639">
    <property type="entry name" value="Rotamase"/>
    <property type="match status" value="1"/>
</dbReference>
<evidence type="ECO:0000259" key="7">
    <source>
        <dbReference type="PROSITE" id="PS50198"/>
    </source>
</evidence>
<dbReference type="RefSeq" id="WP_194020518.1">
    <property type="nucleotide sequence ID" value="NZ_JADEVV010000047.1"/>
</dbReference>
<evidence type="ECO:0000256" key="3">
    <source>
        <dbReference type="ARBA" id="ARBA00022729"/>
    </source>
</evidence>
<dbReference type="PROSITE" id="PS50198">
    <property type="entry name" value="PPIC_PPIASE_2"/>
    <property type="match status" value="1"/>
</dbReference>
<reference evidence="8 9" key="1">
    <citation type="submission" date="2020-10" db="EMBL/GenBank/DDBJ databases">
        <authorList>
            <person name="Castelo-Branco R."/>
            <person name="Eusebio N."/>
            <person name="Adriana R."/>
            <person name="Vieira A."/>
            <person name="Brugerolle De Fraissinette N."/>
            <person name="Rezende De Castro R."/>
            <person name="Schneider M.P."/>
            <person name="Vasconcelos V."/>
            <person name="Leao P.N."/>
        </authorList>
    </citation>
    <scope>NUCLEOTIDE SEQUENCE [LARGE SCALE GENOMIC DNA]</scope>
    <source>
        <strain evidence="8 9">LEGE 00031</strain>
    </source>
</reference>
<evidence type="ECO:0000256" key="4">
    <source>
        <dbReference type="ARBA" id="ARBA00023110"/>
    </source>
</evidence>
<keyword evidence="3" id="KW-0732">Signal</keyword>
<feature type="domain" description="PpiC" evidence="7">
    <location>
        <begin position="108"/>
        <end position="206"/>
    </location>
</feature>
<keyword evidence="5 6" id="KW-0413">Isomerase</keyword>
<evidence type="ECO:0000256" key="6">
    <source>
        <dbReference type="PROSITE-ProRule" id="PRU00278"/>
    </source>
</evidence>
<keyword evidence="9" id="KW-1185">Reference proteome</keyword>
<dbReference type="EMBL" id="JADEVV010000047">
    <property type="protein sequence ID" value="MBE9255061.1"/>
    <property type="molecule type" value="Genomic_DNA"/>
</dbReference>
<dbReference type="Proteomes" id="UP000658720">
    <property type="component" value="Unassembled WGS sequence"/>
</dbReference>
<protein>
    <recommendedName>
        <fullName evidence="2">peptidylprolyl isomerase</fullName>
        <ecNumber evidence="2">5.2.1.8</ecNumber>
    </recommendedName>
</protein>
<organism evidence="8 9">
    <name type="scientific">Synechocystis salina LEGE 00031</name>
    <dbReference type="NCBI Taxonomy" id="1828736"/>
    <lineage>
        <taxon>Bacteria</taxon>
        <taxon>Bacillati</taxon>
        <taxon>Cyanobacteriota</taxon>
        <taxon>Cyanophyceae</taxon>
        <taxon>Synechococcales</taxon>
        <taxon>Merismopediaceae</taxon>
        <taxon>Synechocystis</taxon>
    </lineage>
</organism>
<evidence type="ECO:0000256" key="5">
    <source>
        <dbReference type="ARBA" id="ARBA00023235"/>
    </source>
</evidence>
<name>A0ABR9VUM6_9SYNC</name>
<evidence type="ECO:0000256" key="1">
    <source>
        <dbReference type="ARBA" id="ARBA00000971"/>
    </source>
</evidence>
<dbReference type="InterPro" id="IPR000297">
    <property type="entry name" value="PPIase_PpiC"/>
</dbReference>
<dbReference type="Gene3D" id="3.10.50.40">
    <property type="match status" value="1"/>
</dbReference>
<dbReference type="PANTHER" id="PTHR47245:SF1">
    <property type="entry name" value="FOLDASE PROTEIN PRSA"/>
    <property type="match status" value="1"/>
</dbReference>
<dbReference type="SUPFAM" id="SSF109998">
    <property type="entry name" value="Triger factor/SurA peptide-binding domain-like"/>
    <property type="match status" value="1"/>
</dbReference>
<sequence>MSVVLTVGDRQVRDDEMYSLLVEYQLLPHLAREILLDQAVAHIQLTPEEQQENLGLFYQQTQITNEEQRQAWLKQSGMTLEQLEASILRTARLEKFKHQTWDDQLEGHFLNSKDKLDQVIYSLIRSRDSGIIQELYFRIQEGEGDFSALARQYSEGPEAQNGGLIGPVELNVPHPQIVQLLKSTPAGQLCLPVAVGEWWILLRLEKYISSQLDDNIRQRLRNDLFQTWLSQQIQTKIEFAVPSPPETSQIDTDLIVTQE</sequence>
<dbReference type="InterPro" id="IPR027304">
    <property type="entry name" value="Trigger_fact/SurA_dom_sf"/>
</dbReference>
<dbReference type="InterPro" id="IPR046357">
    <property type="entry name" value="PPIase_dom_sf"/>
</dbReference>
<proteinExistence type="predicted"/>
<dbReference type="EC" id="5.2.1.8" evidence="2"/>
<keyword evidence="4 6" id="KW-0697">Rotamase</keyword>
<dbReference type="PANTHER" id="PTHR47245">
    <property type="entry name" value="PEPTIDYLPROLYL ISOMERASE"/>
    <property type="match status" value="1"/>
</dbReference>
<comment type="catalytic activity">
    <reaction evidence="1">
        <text>[protein]-peptidylproline (omega=180) = [protein]-peptidylproline (omega=0)</text>
        <dbReference type="Rhea" id="RHEA:16237"/>
        <dbReference type="Rhea" id="RHEA-COMP:10747"/>
        <dbReference type="Rhea" id="RHEA-COMP:10748"/>
        <dbReference type="ChEBI" id="CHEBI:83833"/>
        <dbReference type="ChEBI" id="CHEBI:83834"/>
        <dbReference type="EC" id="5.2.1.8"/>
    </reaction>
</comment>
<gene>
    <name evidence="8" type="ORF">IQ217_14670</name>
</gene>